<dbReference type="AlphaFoldDB" id="A0A2P2JQI5"/>
<sequence>MVNMVTQSQTMMTGNPSNQRKLRQALSFPSRPEPS</sequence>
<feature type="region of interest" description="Disordered" evidence="1">
    <location>
        <begin position="1"/>
        <end position="35"/>
    </location>
</feature>
<name>A0A2P2JQI5_RHIMU</name>
<proteinExistence type="predicted"/>
<dbReference type="EMBL" id="GGEC01015236">
    <property type="protein sequence ID" value="MBW95719.1"/>
    <property type="molecule type" value="Transcribed_RNA"/>
</dbReference>
<evidence type="ECO:0000313" key="2">
    <source>
        <dbReference type="EMBL" id="MBW95719.1"/>
    </source>
</evidence>
<feature type="compositionally biased region" description="Polar residues" evidence="1">
    <location>
        <begin position="1"/>
        <end position="19"/>
    </location>
</feature>
<organism evidence="2">
    <name type="scientific">Rhizophora mucronata</name>
    <name type="common">Asiatic mangrove</name>
    <dbReference type="NCBI Taxonomy" id="61149"/>
    <lineage>
        <taxon>Eukaryota</taxon>
        <taxon>Viridiplantae</taxon>
        <taxon>Streptophyta</taxon>
        <taxon>Embryophyta</taxon>
        <taxon>Tracheophyta</taxon>
        <taxon>Spermatophyta</taxon>
        <taxon>Magnoliopsida</taxon>
        <taxon>eudicotyledons</taxon>
        <taxon>Gunneridae</taxon>
        <taxon>Pentapetalae</taxon>
        <taxon>rosids</taxon>
        <taxon>fabids</taxon>
        <taxon>Malpighiales</taxon>
        <taxon>Rhizophoraceae</taxon>
        <taxon>Rhizophora</taxon>
    </lineage>
</organism>
<reference evidence="2" key="1">
    <citation type="submission" date="2018-02" db="EMBL/GenBank/DDBJ databases">
        <title>Rhizophora mucronata_Transcriptome.</title>
        <authorList>
            <person name="Meera S.P."/>
            <person name="Sreeshan A."/>
            <person name="Augustine A."/>
        </authorList>
    </citation>
    <scope>NUCLEOTIDE SEQUENCE</scope>
    <source>
        <tissue evidence="2">Leaf</tissue>
    </source>
</reference>
<accession>A0A2P2JQI5</accession>
<protein>
    <submittedName>
        <fullName evidence="2">Protein binding protein</fullName>
    </submittedName>
</protein>
<evidence type="ECO:0000256" key="1">
    <source>
        <dbReference type="SAM" id="MobiDB-lite"/>
    </source>
</evidence>